<dbReference type="Proteomes" id="UP000050525">
    <property type="component" value="Unassembled WGS sequence"/>
</dbReference>
<evidence type="ECO:0000313" key="2">
    <source>
        <dbReference type="Proteomes" id="UP000050525"/>
    </source>
</evidence>
<reference evidence="1 2" key="1">
    <citation type="journal article" date="2012" name="Genome Biol.">
        <title>Sequencing three crocodilian genomes to illuminate the evolution of archosaurs and amniotes.</title>
        <authorList>
            <person name="St John J.A."/>
            <person name="Braun E.L."/>
            <person name="Isberg S.R."/>
            <person name="Miles L.G."/>
            <person name="Chong A.Y."/>
            <person name="Gongora J."/>
            <person name="Dalzell P."/>
            <person name="Moran C."/>
            <person name="Bed'hom B."/>
            <person name="Abzhanov A."/>
            <person name="Burgess S.C."/>
            <person name="Cooksey A.M."/>
            <person name="Castoe T.A."/>
            <person name="Crawford N.G."/>
            <person name="Densmore L.D."/>
            <person name="Drew J.C."/>
            <person name="Edwards S.V."/>
            <person name="Faircloth B.C."/>
            <person name="Fujita M.K."/>
            <person name="Greenwold M.J."/>
            <person name="Hoffmann F.G."/>
            <person name="Howard J.M."/>
            <person name="Iguchi T."/>
            <person name="Janes D.E."/>
            <person name="Khan S.Y."/>
            <person name="Kohno S."/>
            <person name="de Koning A.J."/>
            <person name="Lance S.L."/>
            <person name="McCarthy F.M."/>
            <person name="McCormack J.E."/>
            <person name="Merchant M.E."/>
            <person name="Peterson D.G."/>
            <person name="Pollock D.D."/>
            <person name="Pourmand N."/>
            <person name="Raney B.J."/>
            <person name="Roessler K.A."/>
            <person name="Sanford J.R."/>
            <person name="Sawyer R.H."/>
            <person name="Schmidt C.J."/>
            <person name="Triplett E.W."/>
            <person name="Tuberville T.D."/>
            <person name="Venegas-Anaya M."/>
            <person name="Howard J.T."/>
            <person name="Jarvis E.D."/>
            <person name="Guillette L.J.Jr."/>
            <person name="Glenn T.C."/>
            <person name="Green R.E."/>
            <person name="Ray D.A."/>
        </authorList>
    </citation>
    <scope>NUCLEOTIDE SEQUENCE [LARGE SCALE GENOMIC DNA]</scope>
    <source>
        <strain evidence="1">KSC_2009_1</strain>
    </source>
</reference>
<protein>
    <submittedName>
        <fullName evidence="1">Uncharacterized protein</fullName>
    </submittedName>
</protein>
<evidence type="ECO:0000313" key="1">
    <source>
        <dbReference type="EMBL" id="KYO37464.1"/>
    </source>
</evidence>
<dbReference type="AlphaFoldDB" id="A0A151NKZ2"/>
<gene>
    <name evidence="1" type="ORF">Y1Q_0017264</name>
</gene>
<sequence length="85" mass="9623">MQGFSMKSLGPKACERRLQDSPCTFFVTVVAGQLLGPLLGTQNIRGKRYHLHPPVFMDLRQKLQYGPLIDFLFLCPCLFFGRSSC</sequence>
<accession>A0A151NKZ2</accession>
<proteinExistence type="predicted"/>
<name>A0A151NKZ2_ALLMI</name>
<keyword evidence="2" id="KW-1185">Reference proteome</keyword>
<dbReference type="EMBL" id="AKHW03002722">
    <property type="protein sequence ID" value="KYO37464.1"/>
    <property type="molecule type" value="Genomic_DNA"/>
</dbReference>
<organism evidence="1 2">
    <name type="scientific">Alligator mississippiensis</name>
    <name type="common">American alligator</name>
    <dbReference type="NCBI Taxonomy" id="8496"/>
    <lineage>
        <taxon>Eukaryota</taxon>
        <taxon>Metazoa</taxon>
        <taxon>Chordata</taxon>
        <taxon>Craniata</taxon>
        <taxon>Vertebrata</taxon>
        <taxon>Euteleostomi</taxon>
        <taxon>Archelosauria</taxon>
        <taxon>Archosauria</taxon>
        <taxon>Crocodylia</taxon>
        <taxon>Alligatoridae</taxon>
        <taxon>Alligatorinae</taxon>
        <taxon>Alligator</taxon>
    </lineage>
</organism>
<comment type="caution">
    <text evidence="1">The sequence shown here is derived from an EMBL/GenBank/DDBJ whole genome shotgun (WGS) entry which is preliminary data.</text>
</comment>